<sequence length="473" mass="51620">MRHERQPGGQDPTPARTGAGIDRRSLLGYAAAGAAVLAVPALVGGLGAGTARAAEANGVVPDLLRGGRYPIGFWWPPPPRETTAARYAQIADAGFTFVNGGNGVVDRDLNLRMLDAAGAHRLPAVVVDSRVGDIQNHPREQWPALVKAALDDYGGHPSFAGFNIRDEPHASLFPQIGAVNDLIRRQDPTKLGYVNLFPTYASSGALGTPTYEEHLERYVAEAHPRFLSFDHYPLLGPAPALRTDYFRNFALVRRQALRSGLSYWGFILACEHLDYRLPTDAELAWQVNVSLAYGCKGIQYFTYWTPDLPSVFRQALVTVDGQLTPLYHAARRINNDHLRPLGAQLLPLTSESVTHFGEREPLPDVEPFTGDDQVASVSGDAVVLGRFHDGSRGNRRWLLVTNRSFDAPATTTLTLRGAVREVFAFDTGQEAFTRVPLRGPRDGPVLTVRLAPGDARLYRLHSDDSGVAPTTAH</sequence>
<dbReference type="STRING" id="76728.AQ490_22755"/>
<dbReference type="SUPFAM" id="SSF51445">
    <property type="entry name" value="(Trans)glycosidases"/>
    <property type="match status" value="1"/>
</dbReference>
<dbReference type="EMBL" id="LLZU01000017">
    <property type="protein sequence ID" value="KRV48947.1"/>
    <property type="molecule type" value="Genomic_DNA"/>
</dbReference>
<evidence type="ECO:0000313" key="3">
    <source>
        <dbReference type="Proteomes" id="UP000050867"/>
    </source>
</evidence>
<comment type="caution">
    <text evidence="2">The sequence shown here is derived from an EMBL/GenBank/DDBJ whole genome shotgun (WGS) entry which is preliminary data.</text>
</comment>
<dbReference type="AlphaFoldDB" id="A0A0T6LS55"/>
<proteinExistence type="predicted"/>
<organism evidence="2 3">
    <name type="scientific">Wenjunlia vitaminophila</name>
    <name type="common">Streptomyces vitaminophilus</name>
    <dbReference type="NCBI Taxonomy" id="76728"/>
    <lineage>
        <taxon>Bacteria</taxon>
        <taxon>Bacillati</taxon>
        <taxon>Actinomycetota</taxon>
        <taxon>Actinomycetes</taxon>
        <taxon>Kitasatosporales</taxon>
        <taxon>Streptomycetaceae</taxon>
        <taxon>Wenjunlia</taxon>
    </lineage>
</organism>
<keyword evidence="3" id="KW-1185">Reference proteome</keyword>
<reference evidence="2 3" key="1">
    <citation type="submission" date="2015-10" db="EMBL/GenBank/DDBJ databases">
        <title>Draft genome sequence of pyrrolomycin-producing Streptomyces vitaminophilus.</title>
        <authorList>
            <person name="Graham D.E."/>
            <person name="Mahan K.M."/>
            <person name="Klingeman D.M."/>
            <person name="Hettich R.L."/>
            <person name="Parry R.J."/>
        </authorList>
    </citation>
    <scope>NUCLEOTIDE SEQUENCE [LARGE SCALE GENOMIC DNA]</scope>
    <source>
        <strain evidence="2 3">ATCC 31673</strain>
    </source>
</reference>
<gene>
    <name evidence="2" type="ORF">AQ490_22755</name>
</gene>
<dbReference type="OrthoDB" id="2569184at2"/>
<accession>A0A0T6LS55</accession>
<dbReference type="Proteomes" id="UP000050867">
    <property type="component" value="Unassembled WGS sequence"/>
</dbReference>
<keyword evidence="1" id="KW-0812">Transmembrane</keyword>
<evidence type="ECO:0000256" key="1">
    <source>
        <dbReference type="SAM" id="Phobius"/>
    </source>
</evidence>
<evidence type="ECO:0000313" key="2">
    <source>
        <dbReference type="EMBL" id="KRV48947.1"/>
    </source>
</evidence>
<dbReference type="Gene3D" id="3.20.20.80">
    <property type="entry name" value="Glycosidases"/>
    <property type="match status" value="1"/>
</dbReference>
<dbReference type="PROSITE" id="PS51318">
    <property type="entry name" value="TAT"/>
    <property type="match status" value="1"/>
</dbReference>
<dbReference type="InterPro" id="IPR017853">
    <property type="entry name" value="GH"/>
</dbReference>
<feature type="transmembrane region" description="Helical" evidence="1">
    <location>
        <begin position="26"/>
        <end position="48"/>
    </location>
</feature>
<protein>
    <submittedName>
        <fullName evidence="2">Uncharacterized protein</fullName>
    </submittedName>
</protein>
<keyword evidence="1" id="KW-1133">Transmembrane helix</keyword>
<name>A0A0T6LS55_WENVI</name>
<dbReference type="eggNOG" id="COG1874">
    <property type="taxonomic scope" value="Bacteria"/>
</dbReference>
<dbReference type="InterPro" id="IPR006311">
    <property type="entry name" value="TAT_signal"/>
</dbReference>
<dbReference type="RefSeq" id="WP_018385831.1">
    <property type="nucleotide sequence ID" value="NZ_LLZU01000017.1"/>
</dbReference>
<keyword evidence="1" id="KW-0472">Membrane</keyword>